<evidence type="ECO:0000259" key="2">
    <source>
        <dbReference type="Pfam" id="PF01030"/>
    </source>
</evidence>
<keyword evidence="1" id="KW-0732">Signal</keyword>
<proteinExistence type="predicted"/>
<dbReference type="Proteomes" id="UP000824782">
    <property type="component" value="Unassembled WGS sequence"/>
</dbReference>
<dbReference type="InterPro" id="IPR000494">
    <property type="entry name" value="Rcpt_L-dom"/>
</dbReference>
<evidence type="ECO:0000256" key="1">
    <source>
        <dbReference type="SAM" id="SignalP"/>
    </source>
</evidence>
<feature type="chain" id="PRO_5043428742" description="Receptor L-domain domain-containing protein" evidence="1">
    <location>
        <begin position="29"/>
        <end position="192"/>
    </location>
</feature>
<protein>
    <recommendedName>
        <fullName evidence="2">Receptor L-domain domain-containing protein</fullName>
    </recommendedName>
</protein>
<dbReference type="PROSITE" id="PS51257">
    <property type="entry name" value="PROKAR_LIPOPROTEIN"/>
    <property type="match status" value="1"/>
</dbReference>
<keyword evidence="4" id="KW-1185">Reference proteome</keyword>
<dbReference type="Gene3D" id="3.80.20.20">
    <property type="entry name" value="Receptor L-domain"/>
    <property type="match status" value="1"/>
</dbReference>
<evidence type="ECO:0000313" key="3">
    <source>
        <dbReference type="EMBL" id="KAG8572624.1"/>
    </source>
</evidence>
<feature type="signal peptide" evidence="1">
    <location>
        <begin position="1"/>
        <end position="28"/>
    </location>
</feature>
<dbReference type="Pfam" id="PF01030">
    <property type="entry name" value="Recep_L_domain"/>
    <property type="match status" value="1"/>
</dbReference>
<sequence length="192" mass="21790">MFGLNLKHQRLSVLLALSLLFLSQSCNGEVKKRVCLGTNSKFVKLGTTEEHYSLLKEMYSYCEVVLGNLEITHLQPHHDPSFLKEIKEVGGYVLISDNAVKSIPLVNLRIIRGNNLYKNSALYISSNFDEKDNAHGLEMLPMRQLQEILQGGVTIARNPRLCNLDTIKWKDIVHSDNHIDIKKDSLSHCMCL</sequence>
<evidence type="ECO:0000313" key="4">
    <source>
        <dbReference type="Proteomes" id="UP000824782"/>
    </source>
</evidence>
<dbReference type="InterPro" id="IPR036941">
    <property type="entry name" value="Rcpt_L-dom_sf"/>
</dbReference>
<gene>
    <name evidence="3" type="ORF">GDO81_012109</name>
</gene>
<organism evidence="3 4">
    <name type="scientific">Engystomops pustulosus</name>
    <name type="common">Tungara frog</name>
    <name type="synonym">Physalaemus pustulosus</name>
    <dbReference type="NCBI Taxonomy" id="76066"/>
    <lineage>
        <taxon>Eukaryota</taxon>
        <taxon>Metazoa</taxon>
        <taxon>Chordata</taxon>
        <taxon>Craniata</taxon>
        <taxon>Vertebrata</taxon>
        <taxon>Euteleostomi</taxon>
        <taxon>Amphibia</taxon>
        <taxon>Batrachia</taxon>
        <taxon>Anura</taxon>
        <taxon>Neobatrachia</taxon>
        <taxon>Hyloidea</taxon>
        <taxon>Leptodactylidae</taxon>
        <taxon>Leiuperinae</taxon>
        <taxon>Engystomops</taxon>
    </lineage>
</organism>
<dbReference type="SUPFAM" id="SSF52058">
    <property type="entry name" value="L domain-like"/>
    <property type="match status" value="1"/>
</dbReference>
<name>A0AAV7BJM1_ENGPU</name>
<dbReference type="AlphaFoldDB" id="A0AAV7BJM1"/>
<comment type="caution">
    <text evidence="3">The sequence shown here is derived from an EMBL/GenBank/DDBJ whole genome shotgun (WGS) entry which is preliminary data.</text>
</comment>
<feature type="domain" description="Receptor L-domain" evidence="2">
    <location>
        <begin position="62"/>
        <end position="172"/>
    </location>
</feature>
<dbReference type="EMBL" id="WNYA01000005">
    <property type="protein sequence ID" value="KAG8572624.1"/>
    <property type="molecule type" value="Genomic_DNA"/>
</dbReference>
<accession>A0AAV7BJM1</accession>
<reference evidence="3" key="1">
    <citation type="thesis" date="2020" institute="ProQuest LLC" country="789 East Eisenhower Parkway, Ann Arbor, MI, USA">
        <title>Comparative Genomics and Chromosome Evolution.</title>
        <authorList>
            <person name="Mudd A.B."/>
        </authorList>
    </citation>
    <scope>NUCLEOTIDE SEQUENCE</scope>
    <source>
        <strain evidence="3">237g6f4</strain>
        <tissue evidence="3">Blood</tissue>
    </source>
</reference>